<dbReference type="PANTHER" id="PTHR21301">
    <property type="entry name" value="REVERSE TRANSCRIPTASE"/>
    <property type="match status" value="1"/>
</dbReference>
<evidence type="ECO:0000313" key="1">
    <source>
        <dbReference type="EMBL" id="KAJ8033905.1"/>
    </source>
</evidence>
<protein>
    <recommendedName>
        <fullName evidence="3">Reverse transcriptase domain-containing protein</fullName>
    </recommendedName>
</protein>
<dbReference type="EMBL" id="JAIZAY010000011">
    <property type="protein sequence ID" value="KAJ8033905.1"/>
    <property type="molecule type" value="Genomic_DNA"/>
</dbReference>
<evidence type="ECO:0000313" key="2">
    <source>
        <dbReference type="Proteomes" id="UP001152320"/>
    </source>
</evidence>
<comment type="caution">
    <text evidence="1">The sequence shown here is derived from an EMBL/GenBank/DDBJ whole genome shotgun (WGS) entry which is preliminary data.</text>
</comment>
<keyword evidence="2" id="KW-1185">Reference proteome</keyword>
<dbReference type="PANTHER" id="PTHR21301:SF10">
    <property type="entry name" value="REVERSE TRANSCRIPTASE DOMAIN-CONTAINING PROTEIN"/>
    <property type="match status" value="1"/>
</dbReference>
<dbReference type="OrthoDB" id="8946688at2759"/>
<evidence type="ECO:0008006" key="3">
    <source>
        <dbReference type="Google" id="ProtNLM"/>
    </source>
</evidence>
<dbReference type="AlphaFoldDB" id="A0A9Q1BWG9"/>
<organism evidence="1 2">
    <name type="scientific">Holothuria leucospilota</name>
    <name type="common">Black long sea cucumber</name>
    <name type="synonym">Mertensiothuria leucospilota</name>
    <dbReference type="NCBI Taxonomy" id="206669"/>
    <lineage>
        <taxon>Eukaryota</taxon>
        <taxon>Metazoa</taxon>
        <taxon>Echinodermata</taxon>
        <taxon>Eleutherozoa</taxon>
        <taxon>Echinozoa</taxon>
        <taxon>Holothuroidea</taxon>
        <taxon>Aspidochirotacea</taxon>
        <taxon>Aspidochirotida</taxon>
        <taxon>Holothuriidae</taxon>
        <taxon>Holothuria</taxon>
    </lineage>
</organism>
<name>A0A9Q1BWG9_HOLLE</name>
<accession>A0A9Q1BWG9</accession>
<dbReference type="Proteomes" id="UP001152320">
    <property type="component" value="Chromosome 11"/>
</dbReference>
<proteinExistence type="predicted"/>
<reference evidence="1" key="1">
    <citation type="submission" date="2021-10" db="EMBL/GenBank/DDBJ databases">
        <title>Tropical sea cucumber genome reveals ecological adaptation and Cuvierian tubules defense mechanism.</title>
        <authorList>
            <person name="Chen T."/>
        </authorList>
    </citation>
    <scope>NUCLEOTIDE SEQUENCE</scope>
    <source>
        <strain evidence="1">Nanhai2018</strain>
        <tissue evidence="1">Muscle</tissue>
    </source>
</reference>
<sequence>MKTVTILPWKFLASETKVYGRLLKVGTVFLDCFLEAVQNEVDKFKPPTYIHDNLSKGETQALFSLSSDDSIIIKPEDKGPAFVVQNKASYVESALSDLNNEKFYRKNDADLSPDVSDQVKSVFQKMLEEVDIYDQTAQYLLPKDCKTSRYYTLPKTHKERDELGHLKIRPVISGSGSPIWRLSEFVNFYGNPEVQKLDSIIKDSKYMVRLIAGLNEKGPLPPTTAMFTIDVKKMYPRMPQHLGVKGVRKAFSCFPKALHRKFNRLS</sequence>
<gene>
    <name evidence="1" type="ORF">HOLleu_24287</name>
</gene>